<dbReference type="EMBL" id="JANJQO010001777">
    <property type="protein sequence ID" value="KAJ2969302.1"/>
    <property type="molecule type" value="Genomic_DNA"/>
</dbReference>
<evidence type="ECO:0000313" key="2">
    <source>
        <dbReference type="Proteomes" id="UP001143910"/>
    </source>
</evidence>
<sequence>MAGRVRQPIDQVALESFLLDNVPEIKTPIELKQFQFGQSNPTYQILSADGEKYVLRKRPPGKQISKLSHRVEREYQVLVALSNTNVPVPKPYIMCDDASIIGTPFYIMEFLDGRVFEDIGMPGVSAEDRATIWKDAVQVMINLHVTDPRDVGLETFGKATGFYKRQIRSWDAVSTSQAKVVNATTKQPVGQLPYYDECMQFFKNERAQPRDRSCLVHGDFRIDNLMFHKTEPRVIGILDWESSTIGHPLSDLCSLLTPFYMARHPGASPYDISSLLPGRMPGLPQPDQILDWYAAAGFYNPKLDMNFGMAFNTFKTAAICQGIHARLVAGQASSKQAAIYGALKNPLAELSWQLAQYSSVWQQARL</sequence>
<keyword evidence="2" id="KW-1185">Reference proteome</keyword>
<accession>A0ACC1MRM2</accession>
<proteinExistence type="predicted"/>
<evidence type="ECO:0000313" key="1">
    <source>
        <dbReference type="EMBL" id="KAJ2969302.1"/>
    </source>
</evidence>
<organism evidence="1 2">
    <name type="scientific">Zarea fungicola</name>
    <dbReference type="NCBI Taxonomy" id="93591"/>
    <lineage>
        <taxon>Eukaryota</taxon>
        <taxon>Fungi</taxon>
        <taxon>Dikarya</taxon>
        <taxon>Ascomycota</taxon>
        <taxon>Pezizomycotina</taxon>
        <taxon>Sordariomycetes</taxon>
        <taxon>Hypocreomycetidae</taxon>
        <taxon>Hypocreales</taxon>
        <taxon>Cordycipitaceae</taxon>
        <taxon>Zarea</taxon>
    </lineage>
</organism>
<gene>
    <name evidence="1" type="ORF">NQ176_g8734</name>
</gene>
<name>A0ACC1MRM2_9HYPO</name>
<protein>
    <submittedName>
        <fullName evidence="1">Uncharacterized protein</fullName>
    </submittedName>
</protein>
<reference evidence="1" key="1">
    <citation type="submission" date="2022-08" db="EMBL/GenBank/DDBJ databases">
        <title>Genome Sequence of Lecanicillium fungicola.</title>
        <authorList>
            <person name="Buettner E."/>
        </authorList>
    </citation>
    <scope>NUCLEOTIDE SEQUENCE</scope>
    <source>
        <strain evidence="1">Babe33</strain>
    </source>
</reference>
<comment type="caution">
    <text evidence="1">The sequence shown here is derived from an EMBL/GenBank/DDBJ whole genome shotgun (WGS) entry which is preliminary data.</text>
</comment>
<dbReference type="Proteomes" id="UP001143910">
    <property type="component" value="Unassembled WGS sequence"/>
</dbReference>